<feature type="domain" description="Glyoxalase-like" evidence="1">
    <location>
        <begin position="12"/>
        <end position="143"/>
    </location>
</feature>
<dbReference type="AlphaFoldDB" id="A0A495IJK6"/>
<dbReference type="PANTHER" id="PTHR35908:SF1">
    <property type="entry name" value="CONSERVED PROTEIN"/>
    <property type="match status" value="1"/>
</dbReference>
<accession>A0A495IJK6</accession>
<keyword evidence="2" id="KW-0560">Oxidoreductase</keyword>
<dbReference type="SUPFAM" id="SSF54593">
    <property type="entry name" value="Glyoxalase/Bleomycin resistance protein/Dihydroxybiphenyl dioxygenase"/>
    <property type="match status" value="1"/>
</dbReference>
<evidence type="ECO:0000313" key="3">
    <source>
        <dbReference type="Proteomes" id="UP000280008"/>
    </source>
</evidence>
<dbReference type="GO" id="GO:0016829">
    <property type="term" value="F:lyase activity"/>
    <property type="evidence" value="ECO:0007669"/>
    <property type="project" value="UniProtKB-KW"/>
</dbReference>
<keyword evidence="3" id="KW-1185">Reference proteome</keyword>
<evidence type="ECO:0000259" key="1">
    <source>
        <dbReference type="Pfam" id="PF18029"/>
    </source>
</evidence>
<keyword evidence="2" id="KW-0456">Lyase</keyword>
<organism evidence="2 3">
    <name type="scientific">Frondihabitans australicus</name>
    <dbReference type="NCBI Taxonomy" id="386892"/>
    <lineage>
        <taxon>Bacteria</taxon>
        <taxon>Bacillati</taxon>
        <taxon>Actinomycetota</taxon>
        <taxon>Actinomycetes</taxon>
        <taxon>Micrococcales</taxon>
        <taxon>Microbacteriaceae</taxon>
        <taxon>Frondihabitans</taxon>
    </lineage>
</organism>
<dbReference type="RefSeq" id="WP_121370374.1">
    <property type="nucleotide sequence ID" value="NZ_RBKS01000001.1"/>
</dbReference>
<dbReference type="InterPro" id="IPR029068">
    <property type="entry name" value="Glyas_Bleomycin-R_OHBP_Dase"/>
</dbReference>
<sequence>MSDAQFPRIRQTAIDTADPRGLADFYRQLLGLNWSPGDEPGGSYEKAQVEAGQPIDWVGLDDENGTRVLAFQLVVDLPRPVWPDGNPPQMMHLDTSVPTFADLERHRDRAVSLGAEIISDQSDDPDEALYVFADPSGHPFCIFVQPD</sequence>
<dbReference type="InterPro" id="IPR041581">
    <property type="entry name" value="Glyoxalase_6"/>
</dbReference>
<keyword evidence="2" id="KW-0223">Dioxygenase</keyword>
<dbReference type="EMBL" id="RBKS01000001">
    <property type="protein sequence ID" value="RKR75598.1"/>
    <property type="molecule type" value="Genomic_DNA"/>
</dbReference>
<reference evidence="2 3" key="1">
    <citation type="submission" date="2018-10" db="EMBL/GenBank/DDBJ databases">
        <title>Sequencing the genomes of 1000 actinobacteria strains.</title>
        <authorList>
            <person name="Klenk H.-P."/>
        </authorList>
    </citation>
    <scope>NUCLEOTIDE SEQUENCE [LARGE SCALE GENOMIC DNA]</scope>
    <source>
        <strain evidence="2 3">DSM 17894</strain>
    </source>
</reference>
<gene>
    <name evidence="2" type="ORF">C8E83_2746</name>
</gene>
<dbReference type="OrthoDB" id="1645442at2"/>
<dbReference type="Proteomes" id="UP000280008">
    <property type="component" value="Unassembled WGS sequence"/>
</dbReference>
<dbReference type="Pfam" id="PF18029">
    <property type="entry name" value="Glyoxalase_6"/>
    <property type="match status" value="1"/>
</dbReference>
<dbReference type="PANTHER" id="PTHR35908">
    <property type="entry name" value="HYPOTHETICAL FUSION PROTEIN"/>
    <property type="match status" value="1"/>
</dbReference>
<dbReference type="GO" id="GO:0051213">
    <property type="term" value="F:dioxygenase activity"/>
    <property type="evidence" value="ECO:0007669"/>
    <property type="project" value="UniProtKB-KW"/>
</dbReference>
<comment type="caution">
    <text evidence="2">The sequence shown here is derived from an EMBL/GenBank/DDBJ whole genome shotgun (WGS) entry which is preliminary data.</text>
</comment>
<protein>
    <submittedName>
        <fullName evidence="2">Catechol 2,3-dioxygenase-like lactoylglutathione lyase family enzyme</fullName>
    </submittedName>
</protein>
<proteinExistence type="predicted"/>
<dbReference type="Gene3D" id="3.10.180.10">
    <property type="entry name" value="2,3-Dihydroxybiphenyl 1,2-Dioxygenase, domain 1"/>
    <property type="match status" value="1"/>
</dbReference>
<evidence type="ECO:0000313" key="2">
    <source>
        <dbReference type="EMBL" id="RKR75598.1"/>
    </source>
</evidence>
<name>A0A495IJK6_9MICO</name>